<proteinExistence type="predicted"/>
<dbReference type="Pfam" id="PF06727">
    <property type="entry name" value="DUF1207"/>
    <property type="match status" value="1"/>
</dbReference>
<dbReference type="AlphaFoldDB" id="W9H8Y6"/>
<organism evidence="1 2">
    <name type="scientific">Skermanella stibiiresistens SB22</name>
    <dbReference type="NCBI Taxonomy" id="1385369"/>
    <lineage>
        <taxon>Bacteria</taxon>
        <taxon>Pseudomonadati</taxon>
        <taxon>Pseudomonadota</taxon>
        <taxon>Alphaproteobacteria</taxon>
        <taxon>Rhodospirillales</taxon>
        <taxon>Azospirillaceae</taxon>
        <taxon>Skermanella</taxon>
    </lineage>
</organism>
<comment type="caution">
    <text evidence="1">The sequence shown here is derived from an EMBL/GenBank/DDBJ whole genome shotgun (WGS) entry which is preliminary data.</text>
</comment>
<protein>
    <recommendedName>
        <fullName evidence="3">DUF1207 domain-containing protein</fullName>
    </recommendedName>
</protein>
<evidence type="ECO:0000313" key="1">
    <source>
        <dbReference type="EMBL" id="EWY42725.1"/>
    </source>
</evidence>
<dbReference type="RefSeq" id="WP_051511422.1">
    <property type="nucleotide sequence ID" value="NZ_AVFL01000001.1"/>
</dbReference>
<dbReference type="EMBL" id="AVFL01000001">
    <property type="protein sequence ID" value="EWY42725.1"/>
    <property type="molecule type" value="Genomic_DNA"/>
</dbReference>
<dbReference type="Proteomes" id="UP000019486">
    <property type="component" value="Unassembled WGS sequence"/>
</dbReference>
<evidence type="ECO:0000313" key="2">
    <source>
        <dbReference type="Proteomes" id="UP000019486"/>
    </source>
</evidence>
<evidence type="ECO:0008006" key="3">
    <source>
        <dbReference type="Google" id="ProtNLM"/>
    </source>
</evidence>
<keyword evidence="2" id="KW-1185">Reference proteome</keyword>
<reference evidence="1 2" key="1">
    <citation type="submission" date="2013-08" db="EMBL/GenBank/DDBJ databases">
        <title>The genome sequence of Skermanella stibiiresistens.</title>
        <authorList>
            <person name="Zhu W."/>
            <person name="Wang G."/>
        </authorList>
    </citation>
    <scope>NUCLEOTIDE SEQUENCE [LARGE SCALE GENOMIC DNA]</scope>
    <source>
        <strain evidence="1 2">SB22</strain>
    </source>
</reference>
<name>W9H8Y6_9PROT</name>
<dbReference type="PATRIC" id="fig|1385369.3.peg.471"/>
<sequence length="399" mass="42974">MIHTPARRRRPASTLGFAAFLGLTGGLTVVLSIPPSAQAQAPDDAFIAGYASAVLQREFGVSASRITVKGGVVQVDAETLATPEGARLRAALSDIPGVTGVAVREASVPPPPVAAPGLAPPATVAGSPPAAAAPATAVLADQGGQVLPRSNLFEPLIADPRWPRFAAAYRYYLDDPDVEHAGAVSFGETFSLYRNSLLGGQWEVGFQASVFSVFDLNSESMDLINADYTVGIPISYRRGDFSVLGRVYHQSSHLGDEYLLREGIDRSRRINLSYEAVEGLVSYDIGEEFRVYGGLSYLFDQEPSDLEPWGTQAGLEYESSETYAGGLLRPVAAADMKFREEADWDMDLSLQAGVQLESSLLAPRRIRLLAEYYNGANPNGQFYSRKLEYIGFGINVQLD</sequence>
<gene>
    <name evidence="1" type="ORF">N825_02390</name>
</gene>
<dbReference type="InterPro" id="IPR009599">
    <property type="entry name" value="DUF1207"/>
</dbReference>
<accession>W9H8Y6</accession>
<dbReference type="STRING" id="1385369.N825_02390"/>